<reference evidence="3" key="2">
    <citation type="submission" date="2021-01" db="EMBL/GenBank/DDBJ databases">
        <authorList>
            <person name="Schikora-Tamarit M.A."/>
        </authorList>
    </citation>
    <scope>NUCLEOTIDE SEQUENCE</scope>
    <source>
        <strain evidence="3">CBS6075</strain>
    </source>
</reference>
<evidence type="ECO:0000313" key="3">
    <source>
        <dbReference type="EMBL" id="KAH3664136.1"/>
    </source>
</evidence>
<organism evidence="3 4">
    <name type="scientific">Ogataea philodendri</name>
    <dbReference type="NCBI Taxonomy" id="1378263"/>
    <lineage>
        <taxon>Eukaryota</taxon>
        <taxon>Fungi</taxon>
        <taxon>Dikarya</taxon>
        <taxon>Ascomycota</taxon>
        <taxon>Saccharomycotina</taxon>
        <taxon>Pichiomycetes</taxon>
        <taxon>Pichiales</taxon>
        <taxon>Pichiaceae</taxon>
        <taxon>Ogataea</taxon>
    </lineage>
</organism>
<dbReference type="AlphaFoldDB" id="A0A9P8P321"/>
<proteinExistence type="predicted"/>
<feature type="compositionally biased region" description="Polar residues" evidence="1">
    <location>
        <begin position="16"/>
        <end position="27"/>
    </location>
</feature>
<sequence>MVLSSLKGHQREARPRSSSSITSTLNRLHSRMSTPTKSKSPKKIKTAFDNLSEMESGKTSPKIQEEVSTYGATENTETQRGSLRSLLSRVDNIAPASNTPEAVSIDTAPKEPDNCHSFRNTTIVESLRSYLTSGATDDESRPILPLCDADCSSYRRVSNPGRQSTSLTPHSILKLLTSQKTKTFLAVVILAIVVLVSLLIRETSK</sequence>
<gene>
    <name evidence="3" type="ORF">OGAPHI_004850</name>
</gene>
<dbReference type="EMBL" id="JAEUBE010000352">
    <property type="protein sequence ID" value="KAH3664136.1"/>
    <property type="molecule type" value="Genomic_DNA"/>
</dbReference>
<keyword evidence="4" id="KW-1185">Reference proteome</keyword>
<keyword evidence="2" id="KW-0812">Transmembrane</keyword>
<keyword evidence="2" id="KW-1133">Transmembrane helix</keyword>
<evidence type="ECO:0000313" key="4">
    <source>
        <dbReference type="Proteomes" id="UP000769157"/>
    </source>
</evidence>
<dbReference type="Proteomes" id="UP000769157">
    <property type="component" value="Unassembled WGS sequence"/>
</dbReference>
<dbReference type="RefSeq" id="XP_046060416.1">
    <property type="nucleotide sequence ID" value="XM_046205973.1"/>
</dbReference>
<keyword evidence="2" id="KW-0472">Membrane</keyword>
<evidence type="ECO:0000256" key="1">
    <source>
        <dbReference type="SAM" id="MobiDB-lite"/>
    </source>
</evidence>
<feature type="region of interest" description="Disordered" evidence="1">
    <location>
        <begin position="1"/>
        <end position="82"/>
    </location>
</feature>
<dbReference type="GeneID" id="70236815"/>
<reference evidence="3" key="1">
    <citation type="journal article" date="2021" name="Open Biol.">
        <title>Shared evolutionary footprints suggest mitochondrial oxidative damage underlies multiple complex I losses in fungi.</title>
        <authorList>
            <person name="Schikora-Tamarit M.A."/>
            <person name="Marcet-Houben M."/>
            <person name="Nosek J."/>
            <person name="Gabaldon T."/>
        </authorList>
    </citation>
    <scope>NUCLEOTIDE SEQUENCE</scope>
    <source>
        <strain evidence="3">CBS6075</strain>
    </source>
</reference>
<feature type="compositionally biased region" description="Polar residues" evidence="1">
    <location>
        <begin position="57"/>
        <end position="82"/>
    </location>
</feature>
<comment type="caution">
    <text evidence="3">The sequence shown here is derived from an EMBL/GenBank/DDBJ whole genome shotgun (WGS) entry which is preliminary data.</text>
</comment>
<dbReference type="OrthoDB" id="3991001at2759"/>
<protein>
    <submittedName>
        <fullName evidence="3">Uncharacterized protein</fullName>
    </submittedName>
</protein>
<evidence type="ECO:0000256" key="2">
    <source>
        <dbReference type="SAM" id="Phobius"/>
    </source>
</evidence>
<accession>A0A9P8P321</accession>
<feature type="transmembrane region" description="Helical" evidence="2">
    <location>
        <begin position="183"/>
        <end position="200"/>
    </location>
</feature>
<feature type="region of interest" description="Disordered" evidence="1">
    <location>
        <begin position="93"/>
        <end position="112"/>
    </location>
</feature>
<name>A0A9P8P321_9ASCO</name>